<dbReference type="Proteomes" id="UP001211907">
    <property type="component" value="Unassembled WGS sequence"/>
</dbReference>
<protein>
    <recommendedName>
        <fullName evidence="13">Cholesterol oxidase</fullName>
        <ecNumber evidence="12">1.1.3.6</ecNumber>
        <ecNumber evidence="10">5.3.3.1</ecNumber>
    </recommendedName>
    <alternativeName>
        <fullName evidence="14">Cholesterol isomerase</fullName>
    </alternativeName>
</protein>
<keyword evidence="5" id="KW-0560">Oxidoreductase</keyword>
<accession>A0AAD5T6E6</accession>
<sequence length="661" mass="72083">MTQRQRHVSLASPLPEKLSQIWDAVVIGSGYGASVAAVRFLQKHPGTQIALLERGREWIPGDFPETPETAVEEMNLTVGPRGYHVGKRNGLYDLRVYPDLVALVGCGLGGGSLINASVMIEPHPLVFKAKQWPNALKGEFSSKSFQKYYQRARDILGVATYPENNQSKYPPLSKLEALKATVASLENEAEKEDNNSQYFPWIKSELTPLDVAFEDTENDAGFIKPACNLCGNCISGCNTGAKGALNTTVLAKAWKLGAQIYVNKRVTNISREVDFESGSNVWVIHVIDALTESEIKVRARNVFLGAGAMGSTEILMRSTSLKLSKTLGKGYSGNGDSMGGAVGVKTPIVTFGNPSSADDAQNSKLSPGPCITSVAKIDNSLNPRGPELVDTEMNRQNLQIKSEESFFFPSIERVKTFFNSLVNDLHFAGSPSEASNATAAHQSADLDIEDLLSNQMVIEDCSIPYALRPFFSPVVKLATLLQHMTRLETTLEHSEAVMESLRTWISDTKPHHTDNLSHVQTYLVMSHDDPSKSGTMQLDAETGAFSVSWKHWRDQRNYPLANGVMNLAGGAMQQDYFIPNPTIEQMDRSVSVHSLGGCCMADSVERGVTNDHGQVYADGEGEGVVYEGLYVVDGAIVPRSLGINPALTITALAERVMEYVD</sequence>
<dbReference type="InterPro" id="IPR036188">
    <property type="entry name" value="FAD/NAD-bd_sf"/>
</dbReference>
<evidence type="ECO:0000256" key="13">
    <source>
        <dbReference type="ARBA" id="ARBA00049744"/>
    </source>
</evidence>
<dbReference type="PANTHER" id="PTHR47470:SF1">
    <property type="entry name" value="FAD-DEPENDENT OXIDOREDUCTASE 2 FAD BINDING DOMAIN-CONTAINING PROTEIN"/>
    <property type="match status" value="1"/>
</dbReference>
<dbReference type="GO" id="GO:0008203">
    <property type="term" value="P:cholesterol metabolic process"/>
    <property type="evidence" value="ECO:0007669"/>
    <property type="project" value="UniProtKB-KW"/>
</dbReference>
<dbReference type="Pfam" id="PF05199">
    <property type="entry name" value="GMC_oxred_C"/>
    <property type="match status" value="1"/>
</dbReference>
<comment type="caution">
    <text evidence="16">The sequence shown here is derived from an EMBL/GenBank/DDBJ whole genome shotgun (WGS) entry which is preliminary data.</text>
</comment>
<keyword evidence="8" id="KW-0753">Steroid metabolism</keyword>
<evidence type="ECO:0000256" key="5">
    <source>
        <dbReference type="ARBA" id="ARBA00023002"/>
    </source>
</evidence>
<dbReference type="InterPro" id="IPR007867">
    <property type="entry name" value="GMC_OxRtase_C"/>
</dbReference>
<dbReference type="Gene3D" id="3.50.50.60">
    <property type="entry name" value="FAD/NAD(P)-binding domain"/>
    <property type="match status" value="3"/>
</dbReference>
<proteinExistence type="predicted"/>
<dbReference type="AlphaFoldDB" id="A0AAD5T6E6"/>
<dbReference type="EC" id="1.1.3.6" evidence="12"/>
<keyword evidence="6" id="KW-0443">Lipid metabolism</keyword>
<dbReference type="PANTHER" id="PTHR47470">
    <property type="entry name" value="CHOLESTEROL OXIDASE"/>
    <property type="match status" value="1"/>
</dbReference>
<keyword evidence="4" id="KW-0274">FAD</keyword>
<evidence type="ECO:0000256" key="6">
    <source>
        <dbReference type="ARBA" id="ARBA00023098"/>
    </source>
</evidence>
<evidence type="ECO:0000256" key="2">
    <source>
        <dbReference type="ARBA" id="ARBA00022548"/>
    </source>
</evidence>
<keyword evidence="7" id="KW-1207">Sterol metabolism</keyword>
<keyword evidence="17" id="KW-1185">Reference proteome</keyword>
<dbReference type="GO" id="GO:0016995">
    <property type="term" value="F:cholesterol oxidase activity"/>
    <property type="evidence" value="ECO:0007669"/>
    <property type="project" value="UniProtKB-EC"/>
</dbReference>
<keyword evidence="3" id="KW-0285">Flavoprotein</keyword>
<evidence type="ECO:0000256" key="14">
    <source>
        <dbReference type="ARBA" id="ARBA00049778"/>
    </source>
</evidence>
<evidence type="ECO:0000256" key="4">
    <source>
        <dbReference type="ARBA" id="ARBA00022827"/>
    </source>
</evidence>
<dbReference type="InterPro" id="IPR052542">
    <property type="entry name" value="Cholesterol_Oxidase"/>
</dbReference>
<feature type="domain" description="Glucose-methanol-choline oxidoreductase C-terminal" evidence="15">
    <location>
        <begin position="589"/>
        <end position="653"/>
    </location>
</feature>
<comment type="pathway">
    <text evidence="11">Steroid metabolism; cholesterol degradation.</text>
</comment>
<dbReference type="EMBL" id="JADGJH010000425">
    <property type="protein sequence ID" value="KAJ3129371.1"/>
    <property type="molecule type" value="Genomic_DNA"/>
</dbReference>
<evidence type="ECO:0000256" key="11">
    <source>
        <dbReference type="ARBA" id="ARBA00049645"/>
    </source>
</evidence>
<evidence type="ECO:0000256" key="9">
    <source>
        <dbReference type="ARBA" id="ARBA00023235"/>
    </source>
</evidence>
<keyword evidence="9" id="KW-0413">Isomerase</keyword>
<evidence type="ECO:0000313" key="17">
    <source>
        <dbReference type="Proteomes" id="UP001211907"/>
    </source>
</evidence>
<dbReference type="GO" id="GO:0004769">
    <property type="term" value="F:steroid Delta-isomerase activity"/>
    <property type="evidence" value="ECO:0007669"/>
    <property type="project" value="UniProtKB-EC"/>
</dbReference>
<organism evidence="16 17">
    <name type="scientific">Physocladia obscura</name>
    <dbReference type="NCBI Taxonomy" id="109957"/>
    <lineage>
        <taxon>Eukaryota</taxon>
        <taxon>Fungi</taxon>
        <taxon>Fungi incertae sedis</taxon>
        <taxon>Chytridiomycota</taxon>
        <taxon>Chytridiomycota incertae sedis</taxon>
        <taxon>Chytridiomycetes</taxon>
        <taxon>Chytridiales</taxon>
        <taxon>Chytriomycetaceae</taxon>
        <taxon>Physocladia</taxon>
    </lineage>
</organism>
<reference evidence="16" key="1">
    <citation type="submission" date="2020-05" db="EMBL/GenBank/DDBJ databases">
        <title>Phylogenomic resolution of chytrid fungi.</title>
        <authorList>
            <person name="Stajich J.E."/>
            <person name="Amses K."/>
            <person name="Simmons R."/>
            <person name="Seto K."/>
            <person name="Myers J."/>
            <person name="Bonds A."/>
            <person name="Quandt C.A."/>
            <person name="Barry K."/>
            <person name="Liu P."/>
            <person name="Grigoriev I."/>
            <person name="Longcore J.E."/>
            <person name="James T.Y."/>
        </authorList>
    </citation>
    <scope>NUCLEOTIDE SEQUENCE</scope>
    <source>
        <strain evidence="16">JEL0513</strain>
    </source>
</reference>
<comment type="cofactor">
    <cofactor evidence="1">
        <name>FAD</name>
        <dbReference type="ChEBI" id="CHEBI:57692"/>
    </cofactor>
</comment>
<keyword evidence="2" id="KW-0153">Cholesterol metabolism</keyword>
<dbReference type="SUPFAM" id="SSF51905">
    <property type="entry name" value="FAD/NAD(P)-binding domain"/>
    <property type="match status" value="1"/>
</dbReference>
<evidence type="ECO:0000256" key="8">
    <source>
        <dbReference type="ARBA" id="ARBA00023221"/>
    </source>
</evidence>
<evidence type="ECO:0000256" key="7">
    <source>
        <dbReference type="ARBA" id="ARBA00023166"/>
    </source>
</evidence>
<evidence type="ECO:0000313" key="16">
    <source>
        <dbReference type="EMBL" id="KAJ3129371.1"/>
    </source>
</evidence>
<evidence type="ECO:0000256" key="12">
    <source>
        <dbReference type="ARBA" id="ARBA00049723"/>
    </source>
</evidence>
<dbReference type="EC" id="5.3.3.1" evidence="10"/>
<evidence type="ECO:0000256" key="1">
    <source>
        <dbReference type="ARBA" id="ARBA00001974"/>
    </source>
</evidence>
<name>A0AAD5T6E6_9FUNG</name>
<evidence type="ECO:0000259" key="15">
    <source>
        <dbReference type="Pfam" id="PF05199"/>
    </source>
</evidence>
<evidence type="ECO:0000256" key="3">
    <source>
        <dbReference type="ARBA" id="ARBA00022630"/>
    </source>
</evidence>
<evidence type="ECO:0000256" key="10">
    <source>
        <dbReference type="ARBA" id="ARBA00038856"/>
    </source>
</evidence>
<gene>
    <name evidence="16" type="ORF">HK100_008664</name>
</gene>